<dbReference type="RefSeq" id="WP_377405600.1">
    <property type="nucleotide sequence ID" value="NZ_JBHTFQ010000008.1"/>
</dbReference>
<keyword evidence="2" id="KW-1185">Reference proteome</keyword>
<evidence type="ECO:0000313" key="1">
    <source>
        <dbReference type="EMBL" id="MFC7705564.1"/>
    </source>
</evidence>
<reference evidence="2" key="1">
    <citation type="journal article" date="2019" name="Int. J. Syst. Evol. Microbiol.">
        <title>The Global Catalogue of Microorganisms (GCM) 10K type strain sequencing project: providing services to taxonomists for standard genome sequencing and annotation.</title>
        <authorList>
            <consortium name="The Broad Institute Genomics Platform"/>
            <consortium name="The Broad Institute Genome Sequencing Center for Infectious Disease"/>
            <person name="Wu L."/>
            <person name="Ma J."/>
        </authorList>
    </citation>
    <scope>NUCLEOTIDE SEQUENCE [LARGE SCALE GENOMIC DNA]</scope>
    <source>
        <strain evidence="2">CGMCC 1.12750</strain>
    </source>
</reference>
<gene>
    <name evidence="1" type="ORF">ACFQXB_15340</name>
</gene>
<sequence length="104" mass="11326">MSRRVLVHLLASMKDEGGRITIEGLHDRIVPPSAAKIAAARALPLDPPADMEKMGIARLDAPADRPFWDRLMFHPTLTINGLHGGYGGCPARRWRNATSGWSSG</sequence>
<evidence type="ECO:0000313" key="2">
    <source>
        <dbReference type="Proteomes" id="UP001596516"/>
    </source>
</evidence>
<dbReference type="EMBL" id="JBHTFQ010000008">
    <property type="protein sequence ID" value="MFC7705564.1"/>
    <property type="molecule type" value="Genomic_DNA"/>
</dbReference>
<comment type="caution">
    <text evidence="1">The sequence shown here is derived from an EMBL/GenBank/DDBJ whole genome shotgun (WGS) entry which is preliminary data.</text>
</comment>
<organism evidence="1 2">
    <name type="scientific">Plastorhodobacter daqingensis</name>
    <dbReference type="NCBI Taxonomy" id="1387281"/>
    <lineage>
        <taxon>Bacteria</taxon>
        <taxon>Pseudomonadati</taxon>
        <taxon>Pseudomonadota</taxon>
        <taxon>Alphaproteobacteria</taxon>
        <taxon>Rhodobacterales</taxon>
        <taxon>Paracoccaceae</taxon>
        <taxon>Plastorhodobacter</taxon>
    </lineage>
</organism>
<dbReference type="Proteomes" id="UP001596516">
    <property type="component" value="Unassembled WGS sequence"/>
</dbReference>
<dbReference type="Gene3D" id="3.30.70.360">
    <property type="match status" value="1"/>
</dbReference>
<name>A0ABW2ULG1_9RHOB</name>
<proteinExistence type="predicted"/>
<accession>A0ABW2ULG1</accession>
<protein>
    <submittedName>
        <fullName evidence="1">Uncharacterized protein</fullName>
    </submittedName>
</protein>